<evidence type="ECO:0000256" key="13">
    <source>
        <dbReference type="ARBA" id="ARBA00051399"/>
    </source>
</evidence>
<evidence type="ECO:0000256" key="7">
    <source>
        <dbReference type="ARBA" id="ARBA00023027"/>
    </source>
</evidence>
<dbReference type="GO" id="GO:0097372">
    <property type="term" value="F:histone H3K18 deacetylase activity, NAD-dependent"/>
    <property type="evidence" value="ECO:0007669"/>
    <property type="project" value="TreeGrafter"/>
</dbReference>
<evidence type="ECO:0000256" key="9">
    <source>
        <dbReference type="ARBA" id="ARBA00041832"/>
    </source>
</evidence>
<feature type="binding site" evidence="15">
    <location>
        <position position="224"/>
    </location>
    <ligand>
        <name>Zn(2+)</name>
        <dbReference type="ChEBI" id="CHEBI:29105"/>
    </ligand>
</feature>
<evidence type="ECO:0000313" key="17">
    <source>
        <dbReference type="EMBL" id="CAD7638227.1"/>
    </source>
</evidence>
<keyword evidence="4" id="KW-0808">Transferase</keyword>
<evidence type="ECO:0000256" key="11">
    <source>
        <dbReference type="ARBA" id="ARBA00050237"/>
    </source>
</evidence>
<dbReference type="PANTHER" id="PTHR11085">
    <property type="entry name" value="NAD-DEPENDENT PROTEIN DEACYLASE SIRTUIN-5, MITOCHONDRIAL-RELATED"/>
    <property type="match status" value="1"/>
</dbReference>
<dbReference type="InterPro" id="IPR026590">
    <property type="entry name" value="Ssirtuin_cat_dom"/>
</dbReference>
<dbReference type="InterPro" id="IPR003000">
    <property type="entry name" value="Sirtuin"/>
</dbReference>
<evidence type="ECO:0000256" key="1">
    <source>
        <dbReference type="ARBA" id="ARBA00001947"/>
    </source>
</evidence>
<dbReference type="FunFam" id="3.40.50.1220:FF:000038">
    <property type="entry name" value="NAD-dependent protein deacetylase sirtuin-6 isoform X2"/>
    <property type="match status" value="1"/>
</dbReference>
<dbReference type="InterPro" id="IPR029035">
    <property type="entry name" value="DHS-like_NAD/FAD-binding_dom"/>
</dbReference>
<evidence type="ECO:0000256" key="12">
    <source>
        <dbReference type="ARBA" id="ARBA00051105"/>
    </source>
</evidence>
<organism evidence="17">
    <name type="scientific">Oppiella nova</name>
    <dbReference type="NCBI Taxonomy" id="334625"/>
    <lineage>
        <taxon>Eukaryota</taxon>
        <taxon>Metazoa</taxon>
        <taxon>Ecdysozoa</taxon>
        <taxon>Arthropoda</taxon>
        <taxon>Chelicerata</taxon>
        <taxon>Arachnida</taxon>
        <taxon>Acari</taxon>
        <taxon>Acariformes</taxon>
        <taxon>Sarcoptiformes</taxon>
        <taxon>Oribatida</taxon>
        <taxon>Brachypylina</taxon>
        <taxon>Oppioidea</taxon>
        <taxon>Oppiidae</taxon>
        <taxon>Oppiella</taxon>
    </lineage>
</organism>
<keyword evidence="6 15" id="KW-0862">Zinc</keyword>
<evidence type="ECO:0000256" key="10">
    <source>
        <dbReference type="ARBA" id="ARBA00043038"/>
    </source>
</evidence>
<accession>A0A7R9QBP2</accession>
<comment type="catalytic activity">
    <reaction evidence="11">
        <text>N(6)-decanoyl-L-lysyl-[protein] + NAD(+) + H2O = 2''-O-decanoyl-ADP-D-ribose + nicotinamide + L-lysyl-[protein]</text>
        <dbReference type="Rhea" id="RHEA:70631"/>
        <dbReference type="Rhea" id="RHEA-COMP:9752"/>
        <dbReference type="Rhea" id="RHEA-COMP:17932"/>
        <dbReference type="ChEBI" id="CHEBI:15377"/>
        <dbReference type="ChEBI" id="CHEBI:17154"/>
        <dbReference type="ChEBI" id="CHEBI:29969"/>
        <dbReference type="ChEBI" id="CHEBI:57540"/>
        <dbReference type="ChEBI" id="CHEBI:143222"/>
        <dbReference type="ChEBI" id="CHEBI:189688"/>
    </reaction>
    <physiologicalReaction direction="left-to-right" evidence="11">
        <dbReference type="Rhea" id="RHEA:70632"/>
    </physiologicalReaction>
</comment>
<dbReference type="FunFam" id="2.20.28.200:FF:000002">
    <property type="entry name" value="NAD-dependent deacetylase sirtuin-7"/>
    <property type="match status" value="1"/>
</dbReference>
<evidence type="ECO:0000256" key="3">
    <source>
        <dbReference type="ARBA" id="ARBA00022553"/>
    </source>
</evidence>
<dbReference type="GO" id="GO:0140861">
    <property type="term" value="P:DNA repair-dependent chromatin remodeling"/>
    <property type="evidence" value="ECO:0007669"/>
    <property type="project" value="UniProtKB-ARBA"/>
</dbReference>
<dbReference type="OrthoDB" id="2919105at2759"/>
<feature type="binding site" evidence="15">
    <location>
        <position position="227"/>
    </location>
    <ligand>
        <name>Zn(2+)</name>
        <dbReference type="ChEBI" id="CHEBI:29105"/>
    </ligand>
</feature>
<evidence type="ECO:0000256" key="5">
    <source>
        <dbReference type="ARBA" id="ARBA00022723"/>
    </source>
</evidence>
<dbReference type="SUPFAM" id="SSF52467">
    <property type="entry name" value="DHS-like NAD/FAD-binding domain"/>
    <property type="match status" value="1"/>
</dbReference>
<evidence type="ECO:0000313" key="18">
    <source>
        <dbReference type="Proteomes" id="UP000728032"/>
    </source>
</evidence>
<dbReference type="Gene3D" id="2.20.28.200">
    <property type="match status" value="1"/>
</dbReference>
<dbReference type="GO" id="GO:0070403">
    <property type="term" value="F:NAD+ binding"/>
    <property type="evidence" value="ECO:0007669"/>
    <property type="project" value="InterPro"/>
</dbReference>
<name>A0A7R9QBP2_9ACAR</name>
<comment type="catalytic activity">
    <reaction evidence="12">
        <text>N(6)-succinyl-L-lysyl-[protein] + NAD(+) + H2O = 2''-O-succinyl-ADP-D-ribose + nicotinamide + L-lysyl-[protein]</text>
        <dbReference type="Rhea" id="RHEA:47668"/>
        <dbReference type="Rhea" id="RHEA-COMP:9752"/>
        <dbReference type="Rhea" id="RHEA-COMP:11877"/>
        <dbReference type="ChEBI" id="CHEBI:15377"/>
        <dbReference type="ChEBI" id="CHEBI:17154"/>
        <dbReference type="ChEBI" id="CHEBI:29969"/>
        <dbReference type="ChEBI" id="CHEBI:57540"/>
        <dbReference type="ChEBI" id="CHEBI:87830"/>
        <dbReference type="ChEBI" id="CHEBI:87832"/>
    </reaction>
    <physiologicalReaction direction="left-to-right" evidence="12">
        <dbReference type="Rhea" id="RHEA:47669"/>
    </physiologicalReaction>
</comment>
<dbReference type="GO" id="GO:0035861">
    <property type="term" value="C:site of double-strand break"/>
    <property type="evidence" value="ECO:0007669"/>
    <property type="project" value="UniProtKB-ARBA"/>
</dbReference>
<feature type="active site" description="Proton acceptor" evidence="15">
    <location>
        <position position="188"/>
    </location>
</feature>
<protein>
    <recommendedName>
        <fullName evidence="2">protein acetyllysine N-acetyltransferase</fullName>
        <ecNumber evidence="2">2.3.1.286</ecNumber>
    </recommendedName>
    <alternativeName>
        <fullName evidence="10">Regulatory protein SIR2 homolog 7</fullName>
    </alternativeName>
    <alternativeName>
        <fullName evidence="9">SIR2-like protein 7</fullName>
    </alternativeName>
</protein>
<dbReference type="EMBL" id="CAJPVJ010000200">
    <property type="protein sequence ID" value="CAG2161684.1"/>
    <property type="molecule type" value="Genomic_DNA"/>
</dbReference>
<evidence type="ECO:0000256" key="15">
    <source>
        <dbReference type="PROSITE-ProRule" id="PRU00236"/>
    </source>
</evidence>
<evidence type="ECO:0000256" key="6">
    <source>
        <dbReference type="ARBA" id="ARBA00022833"/>
    </source>
</evidence>
<comment type="cofactor">
    <cofactor evidence="1">
        <name>Zn(2+)</name>
        <dbReference type="ChEBI" id="CHEBI:29105"/>
    </cofactor>
</comment>
<sequence>MDAKCDLRRDRKDTHLKKIRLKEELTAKKRRIQTILKKCISDQTEEELQILKESKSLVEMVLNRKHKIELNKERAKEVEDEAQVLAHKCLVLSKLIREAKGVVVYTGAGISTSAQIPDYRGPNGVWTQLKNGSHIGQHLDLVMAEPTFTHMAITELNRKRIVKHVVSQNCDGLHLRSGLPQKHLSEIHGNMYIEVCVNCKTQYLRAFDVTEKTSLRRHKTGRKCHLCAKESADLIDTIVHFGEKGKLLWPLNWDSAAKQSSKADLILCLGSSLKVLRKYQCLWPKRTQGWPQIAIVNLQWTPKDSQSVLKINGKCDSVMKEVMKHLNIEVKTYQKSLDPIYCFATPLKTEEEVTCNRIKLFESADQSKHKLCDSVVSSPGWFGKGIKRKK</sequence>
<proteinExistence type="inferred from homology"/>
<dbReference type="AlphaFoldDB" id="A0A7R9QBP2"/>
<dbReference type="PROSITE" id="PS50305">
    <property type="entry name" value="SIRTUIN"/>
    <property type="match status" value="1"/>
</dbReference>
<reference evidence="17" key="1">
    <citation type="submission" date="2020-11" db="EMBL/GenBank/DDBJ databases">
        <authorList>
            <person name="Tran Van P."/>
        </authorList>
    </citation>
    <scope>NUCLEOTIDE SEQUENCE</scope>
</reference>
<feature type="binding site" evidence="15">
    <location>
        <position position="196"/>
    </location>
    <ligand>
        <name>Zn(2+)</name>
        <dbReference type="ChEBI" id="CHEBI:29105"/>
    </ligand>
</feature>
<dbReference type="EMBL" id="OC915025">
    <property type="protein sequence ID" value="CAD7638227.1"/>
    <property type="molecule type" value="Genomic_DNA"/>
</dbReference>
<evidence type="ECO:0000256" key="2">
    <source>
        <dbReference type="ARBA" id="ARBA00012928"/>
    </source>
</evidence>
<keyword evidence="3" id="KW-0597">Phosphoprotein</keyword>
<comment type="catalytic activity">
    <reaction evidence="13">
        <text>N(6)-propanoyl-L-lysyl-[protein] + NAD(+) + H2O = 3''-O-propanoyl-ADP-D-ribose + nicotinamide + L-lysyl-[protein]</text>
        <dbReference type="Rhea" id="RHEA:23500"/>
        <dbReference type="Rhea" id="RHEA-COMP:9752"/>
        <dbReference type="Rhea" id="RHEA-COMP:13758"/>
        <dbReference type="ChEBI" id="CHEBI:15377"/>
        <dbReference type="ChEBI" id="CHEBI:17154"/>
        <dbReference type="ChEBI" id="CHEBI:29969"/>
        <dbReference type="ChEBI" id="CHEBI:57540"/>
        <dbReference type="ChEBI" id="CHEBI:138019"/>
        <dbReference type="ChEBI" id="CHEBI:145015"/>
    </reaction>
    <physiologicalReaction direction="left-to-right" evidence="13">
        <dbReference type="Rhea" id="RHEA:23501"/>
    </physiologicalReaction>
</comment>
<gene>
    <name evidence="17" type="ORF">ONB1V03_LOCUS1288</name>
</gene>
<comment type="catalytic activity">
    <reaction evidence="14">
        <text>N(6)-glutaryl-L-lysyl-[protein] + NAD(+) + H2O = 2''-O-glutaryl-ADP-D-ribose + nicotinamide + L-lysyl-[protein]</text>
        <dbReference type="Rhea" id="RHEA:47664"/>
        <dbReference type="Rhea" id="RHEA-COMP:9752"/>
        <dbReference type="Rhea" id="RHEA-COMP:11875"/>
        <dbReference type="ChEBI" id="CHEBI:15377"/>
        <dbReference type="ChEBI" id="CHEBI:17154"/>
        <dbReference type="ChEBI" id="CHEBI:29969"/>
        <dbReference type="ChEBI" id="CHEBI:57540"/>
        <dbReference type="ChEBI" id="CHEBI:87828"/>
        <dbReference type="ChEBI" id="CHEBI:87829"/>
    </reaction>
    <physiologicalReaction direction="left-to-right" evidence="14">
        <dbReference type="Rhea" id="RHEA:47665"/>
    </physiologicalReaction>
</comment>
<feature type="domain" description="Deacetylase sirtuin-type" evidence="16">
    <location>
        <begin position="82"/>
        <end position="329"/>
    </location>
</feature>
<keyword evidence="7" id="KW-0520">NAD</keyword>
<keyword evidence="18" id="KW-1185">Reference proteome</keyword>
<dbReference type="InterPro" id="IPR050134">
    <property type="entry name" value="NAD-dep_sirtuin_deacylases"/>
</dbReference>
<evidence type="ECO:0000256" key="14">
    <source>
        <dbReference type="ARBA" id="ARBA00052763"/>
    </source>
</evidence>
<dbReference type="GO" id="GO:0046872">
    <property type="term" value="F:metal ion binding"/>
    <property type="evidence" value="ECO:0007669"/>
    <property type="project" value="UniProtKB-KW"/>
</dbReference>
<comment type="similarity">
    <text evidence="8">Belongs to the sirtuin family. Class IV subfamily.</text>
</comment>
<evidence type="ECO:0000259" key="16">
    <source>
        <dbReference type="PROSITE" id="PS50305"/>
    </source>
</evidence>
<dbReference type="GO" id="GO:0000785">
    <property type="term" value="C:chromatin"/>
    <property type="evidence" value="ECO:0007669"/>
    <property type="project" value="TreeGrafter"/>
</dbReference>
<dbReference type="EC" id="2.3.1.286" evidence="2"/>
<dbReference type="GO" id="GO:0005634">
    <property type="term" value="C:nucleus"/>
    <property type="evidence" value="ECO:0007669"/>
    <property type="project" value="TreeGrafter"/>
</dbReference>
<dbReference type="Proteomes" id="UP000728032">
    <property type="component" value="Unassembled WGS sequence"/>
</dbReference>
<keyword evidence="5 15" id="KW-0479">Metal-binding</keyword>
<dbReference type="PANTHER" id="PTHR11085:SF1">
    <property type="entry name" value="NAD-DEPENDENT PROTEIN DEACETYLASE SIRTUIN-7"/>
    <property type="match status" value="1"/>
</dbReference>
<evidence type="ECO:0000256" key="4">
    <source>
        <dbReference type="ARBA" id="ARBA00022679"/>
    </source>
</evidence>
<dbReference type="Pfam" id="PF02146">
    <property type="entry name" value="SIR2"/>
    <property type="match status" value="1"/>
</dbReference>
<evidence type="ECO:0000256" key="8">
    <source>
        <dbReference type="ARBA" id="ARBA00038170"/>
    </source>
</evidence>
<feature type="binding site" evidence="15">
    <location>
        <position position="199"/>
    </location>
    <ligand>
        <name>Zn(2+)</name>
        <dbReference type="ChEBI" id="CHEBI:29105"/>
    </ligand>
</feature>
<dbReference type="GO" id="GO:0010468">
    <property type="term" value="P:regulation of gene expression"/>
    <property type="evidence" value="ECO:0007669"/>
    <property type="project" value="UniProtKB-ARBA"/>
</dbReference>
<dbReference type="Gene3D" id="3.40.50.1220">
    <property type="entry name" value="TPP-binding domain"/>
    <property type="match status" value="1"/>
</dbReference>